<organism evidence="2">
    <name type="scientific">bioreactor metagenome</name>
    <dbReference type="NCBI Taxonomy" id="1076179"/>
    <lineage>
        <taxon>unclassified sequences</taxon>
        <taxon>metagenomes</taxon>
        <taxon>ecological metagenomes</taxon>
    </lineage>
</organism>
<keyword evidence="1" id="KW-1133">Transmembrane helix</keyword>
<accession>A0A645E3F6</accession>
<gene>
    <name evidence="2" type="ORF">SDC9_143226</name>
</gene>
<sequence>MTAINNMLIVPDFIVSLAMVVVFVTPKPWIVVTTMMPKAKEANASIVLYPSKKPLKNAPV</sequence>
<keyword evidence="1" id="KW-0472">Membrane</keyword>
<protein>
    <submittedName>
        <fullName evidence="2">Uncharacterized protein</fullName>
    </submittedName>
</protein>
<feature type="transmembrane region" description="Helical" evidence="1">
    <location>
        <begin position="13"/>
        <end position="32"/>
    </location>
</feature>
<comment type="caution">
    <text evidence="2">The sequence shown here is derived from an EMBL/GenBank/DDBJ whole genome shotgun (WGS) entry which is preliminary data.</text>
</comment>
<evidence type="ECO:0000256" key="1">
    <source>
        <dbReference type="SAM" id="Phobius"/>
    </source>
</evidence>
<proteinExistence type="predicted"/>
<evidence type="ECO:0000313" key="2">
    <source>
        <dbReference type="EMBL" id="MPM96069.1"/>
    </source>
</evidence>
<dbReference type="EMBL" id="VSSQ01042481">
    <property type="protein sequence ID" value="MPM96069.1"/>
    <property type="molecule type" value="Genomic_DNA"/>
</dbReference>
<name>A0A645E3F6_9ZZZZ</name>
<reference evidence="2" key="1">
    <citation type="submission" date="2019-08" db="EMBL/GenBank/DDBJ databases">
        <authorList>
            <person name="Kucharzyk K."/>
            <person name="Murdoch R.W."/>
            <person name="Higgins S."/>
            <person name="Loffler F."/>
        </authorList>
    </citation>
    <scope>NUCLEOTIDE SEQUENCE</scope>
</reference>
<keyword evidence="1" id="KW-0812">Transmembrane</keyword>
<dbReference type="AlphaFoldDB" id="A0A645E3F6"/>